<dbReference type="Proteomes" id="UP000325827">
    <property type="component" value="Unassembled WGS sequence"/>
</dbReference>
<feature type="transmembrane region" description="Helical" evidence="1">
    <location>
        <begin position="145"/>
        <end position="162"/>
    </location>
</feature>
<evidence type="ECO:0000313" key="2">
    <source>
        <dbReference type="EMBL" id="KAA9111401.1"/>
    </source>
</evidence>
<evidence type="ECO:0000313" key="3">
    <source>
        <dbReference type="Proteomes" id="UP000325827"/>
    </source>
</evidence>
<dbReference type="RefSeq" id="WP_150448170.1">
    <property type="nucleotide sequence ID" value="NZ_VYSA01000001.1"/>
</dbReference>
<reference evidence="3" key="1">
    <citation type="submission" date="2019-09" db="EMBL/GenBank/DDBJ databases">
        <title>Mumia zhuanghuii sp. nov. isolated from the intestinal contents of plateau pika (Ochotona curzoniae) in the Qinghai-Tibet plateau of China.</title>
        <authorList>
            <person name="Tian Z."/>
        </authorList>
    </citation>
    <scope>NUCLEOTIDE SEQUENCE [LARGE SCALE GENOMIC DNA]</scope>
    <source>
        <strain evidence="3">JCM 30598</strain>
    </source>
</reference>
<keyword evidence="1" id="KW-0472">Membrane</keyword>
<dbReference type="OrthoDB" id="5181921at2"/>
<name>A0A5J5J5V3_9MICO</name>
<protein>
    <submittedName>
        <fullName evidence="2">Uncharacterized protein</fullName>
    </submittedName>
</protein>
<gene>
    <name evidence="2" type="ORF">F6B43_07450</name>
</gene>
<sequence length="181" mass="18522">MSARNTTVRTLHDLGLAAWFGGTLMGAVGLNGGTAKASDPAERLKLSSIGWAKWSPVQVGALILHGIGGVGLIVGNRARLAAQPGARTNTAVKLAVTAVAVGATAYAGILGAKIAQHADEGGEGVTEADRTASDALASAQRQQRVVQWVIPALTGVLIILAAQQGEQQRPIAGLLRTLTHR</sequence>
<keyword evidence="1" id="KW-0812">Transmembrane</keyword>
<feature type="transmembrane region" description="Helical" evidence="1">
    <location>
        <begin position="90"/>
        <end position="109"/>
    </location>
</feature>
<evidence type="ECO:0000256" key="1">
    <source>
        <dbReference type="SAM" id="Phobius"/>
    </source>
</evidence>
<keyword evidence="3" id="KW-1185">Reference proteome</keyword>
<organism evidence="2 3">
    <name type="scientific">Microbacterium rhizomatis</name>
    <dbReference type="NCBI Taxonomy" id="1631477"/>
    <lineage>
        <taxon>Bacteria</taxon>
        <taxon>Bacillati</taxon>
        <taxon>Actinomycetota</taxon>
        <taxon>Actinomycetes</taxon>
        <taxon>Micrococcales</taxon>
        <taxon>Microbacteriaceae</taxon>
        <taxon>Microbacterium</taxon>
    </lineage>
</organism>
<proteinExistence type="predicted"/>
<accession>A0A5J5J5V3</accession>
<dbReference type="AlphaFoldDB" id="A0A5J5J5V3"/>
<feature type="transmembrane region" description="Helical" evidence="1">
    <location>
        <begin position="61"/>
        <end position="78"/>
    </location>
</feature>
<dbReference type="EMBL" id="VYSA01000001">
    <property type="protein sequence ID" value="KAA9111401.1"/>
    <property type="molecule type" value="Genomic_DNA"/>
</dbReference>
<comment type="caution">
    <text evidence="2">The sequence shown here is derived from an EMBL/GenBank/DDBJ whole genome shotgun (WGS) entry which is preliminary data.</text>
</comment>
<keyword evidence="1" id="KW-1133">Transmembrane helix</keyword>